<gene>
    <name evidence="1" type="ORF">NCTC8284_01632</name>
</gene>
<dbReference type="KEGG" id="rpne:NCTC8284_01632"/>
<dbReference type="AlphaFoldDB" id="A0A3S4U6K2"/>
<evidence type="ECO:0000313" key="2">
    <source>
        <dbReference type="Proteomes" id="UP000278733"/>
    </source>
</evidence>
<accession>A0A3S4U6K2</accession>
<organism evidence="1 2">
    <name type="scientific">Rodentibacter pneumotropicus</name>
    <dbReference type="NCBI Taxonomy" id="758"/>
    <lineage>
        <taxon>Bacteria</taxon>
        <taxon>Pseudomonadati</taxon>
        <taxon>Pseudomonadota</taxon>
        <taxon>Gammaproteobacteria</taxon>
        <taxon>Pasteurellales</taxon>
        <taxon>Pasteurellaceae</taxon>
        <taxon>Rodentibacter</taxon>
    </lineage>
</organism>
<protein>
    <submittedName>
        <fullName evidence="1">Mammalian cell entry-like protein</fullName>
    </submittedName>
</protein>
<name>A0A3S4U6K2_9PAST</name>
<reference evidence="1 2" key="1">
    <citation type="submission" date="2018-12" db="EMBL/GenBank/DDBJ databases">
        <authorList>
            <consortium name="Pathogen Informatics"/>
        </authorList>
    </citation>
    <scope>NUCLEOTIDE SEQUENCE [LARGE SCALE GENOMIC DNA]</scope>
    <source>
        <strain evidence="1 2">NCTC8284</strain>
    </source>
</reference>
<evidence type="ECO:0000313" key="1">
    <source>
        <dbReference type="EMBL" id="VEH66464.1"/>
    </source>
</evidence>
<proteinExistence type="predicted"/>
<dbReference type="Proteomes" id="UP000278733">
    <property type="component" value="Chromosome"/>
</dbReference>
<dbReference type="EMBL" id="LR134405">
    <property type="protein sequence ID" value="VEH66464.1"/>
    <property type="molecule type" value="Genomic_DNA"/>
</dbReference>
<sequence length="78" mass="8571">MRKNSEFWVSSGYDLSLGWKGAEFNTGSVQQLLKGGISFSTPSSTVVQPQAPANQRFLLQIKRPVEAQSWNSGSLPNQ</sequence>